<dbReference type="InterPro" id="IPR036866">
    <property type="entry name" value="RibonucZ/Hydroxyglut_hydro"/>
</dbReference>
<sequence>MKLHIIEGYIQNIHLAEYEHGCLLLDGCCRVDIDIIQHFFMNTLNRPISDLKLVVVTHMHPDHAGCALTLKKISGCKILSGRMTDSYFKTQWYAGIKGSIAHIVDMALALWVANRLGKKKRNIWYPKYLSADIYLSDNETIPGFEDWKIMHTPGHTDRDISVYNENEKLIYVADLIVRVKQQLVPPFPVYLPNAYKNSLVKVKKFNEFRFLMAHVSPMRLAKSDIDAVIERAPSTPKTNLNAVKNKIRRIYQLPKS</sequence>
<proteinExistence type="predicted"/>
<dbReference type="EMBL" id="JAVRHX010000003">
    <property type="protein sequence ID" value="MDT0595636.1"/>
    <property type="molecule type" value="Genomic_DNA"/>
</dbReference>
<dbReference type="InterPro" id="IPR001279">
    <property type="entry name" value="Metallo-B-lactamas"/>
</dbReference>
<dbReference type="SMART" id="SM00849">
    <property type="entry name" value="Lactamase_B"/>
    <property type="match status" value="1"/>
</dbReference>
<reference evidence="2 3" key="1">
    <citation type="submission" date="2023-09" db="EMBL/GenBank/DDBJ databases">
        <authorList>
            <person name="Rey-Velasco X."/>
        </authorList>
    </citation>
    <scope>NUCLEOTIDE SEQUENCE [LARGE SCALE GENOMIC DNA]</scope>
    <source>
        <strain evidence="2 3">P117</strain>
    </source>
</reference>
<organism evidence="2 3">
    <name type="scientific">Glaciecola petra</name>
    <dbReference type="NCBI Taxonomy" id="3075602"/>
    <lineage>
        <taxon>Bacteria</taxon>
        <taxon>Pseudomonadati</taxon>
        <taxon>Pseudomonadota</taxon>
        <taxon>Gammaproteobacteria</taxon>
        <taxon>Alteromonadales</taxon>
        <taxon>Alteromonadaceae</taxon>
        <taxon>Glaciecola</taxon>
    </lineage>
</organism>
<evidence type="ECO:0000313" key="2">
    <source>
        <dbReference type="EMBL" id="MDT0595636.1"/>
    </source>
</evidence>
<gene>
    <name evidence="2" type="ORF">RM552_12330</name>
</gene>
<name>A0ABU2ZSM8_9ALTE</name>
<dbReference type="PANTHER" id="PTHR42951:SF17">
    <property type="entry name" value="METALLO-BETA-LACTAMASE DOMAIN-CONTAINING PROTEIN"/>
    <property type="match status" value="1"/>
</dbReference>
<evidence type="ECO:0000259" key="1">
    <source>
        <dbReference type="SMART" id="SM00849"/>
    </source>
</evidence>
<protein>
    <submittedName>
        <fullName evidence="2">MBL fold metallo-hydrolase</fullName>
    </submittedName>
</protein>
<dbReference type="Gene3D" id="3.60.15.10">
    <property type="entry name" value="Ribonuclease Z/Hydroxyacylglutathione hydrolase-like"/>
    <property type="match status" value="1"/>
</dbReference>
<comment type="caution">
    <text evidence="2">The sequence shown here is derived from an EMBL/GenBank/DDBJ whole genome shotgun (WGS) entry which is preliminary data.</text>
</comment>
<dbReference type="PANTHER" id="PTHR42951">
    <property type="entry name" value="METALLO-BETA-LACTAMASE DOMAIN-CONTAINING"/>
    <property type="match status" value="1"/>
</dbReference>
<feature type="domain" description="Metallo-beta-lactamase" evidence="1">
    <location>
        <begin position="10"/>
        <end position="214"/>
    </location>
</feature>
<dbReference type="InterPro" id="IPR050855">
    <property type="entry name" value="NDM-1-like"/>
</dbReference>
<dbReference type="Pfam" id="PF00753">
    <property type="entry name" value="Lactamase_B"/>
    <property type="match status" value="1"/>
</dbReference>
<dbReference type="Proteomes" id="UP001253545">
    <property type="component" value="Unassembled WGS sequence"/>
</dbReference>
<accession>A0ABU2ZSM8</accession>
<evidence type="ECO:0000313" key="3">
    <source>
        <dbReference type="Proteomes" id="UP001253545"/>
    </source>
</evidence>
<keyword evidence="3" id="KW-1185">Reference proteome</keyword>
<dbReference type="RefSeq" id="WP_311369153.1">
    <property type="nucleotide sequence ID" value="NZ_JAVRHX010000003.1"/>
</dbReference>
<dbReference type="SUPFAM" id="SSF56281">
    <property type="entry name" value="Metallo-hydrolase/oxidoreductase"/>
    <property type="match status" value="1"/>
</dbReference>